<evidence type="ECO:0000313" key="2">
    <source>
        <dbReference type="Proteomes" id="UP000092462"/>
    </source>
</evidence>
<reference evidence="1" key="1">
    <citation type="submission" date="2022-08" db="UniProtKB">
        <authorList>
            <consortium name="EnsemblMetazoa"/>
        </authorList>
    </citation>
    <scope>IDENTIFICATION</scope>
    <source>
        <strain evidence="1">Israel</strain>
    </source>
</reference>
<dbReference type="EMBL" id="AJVK01022913">
    <property type="status" value="NOT_ANNOTATED_CDS"/>
    <property type="molecule type" value="Genomic_DNA"/>
</dbReference>
<evidence type="ECO:0000313" key="1">
    <source>
        <dbReference type="EnsemblMetazoa" id="PPAI001577-PA"/>
    </source>
</evidence>
<dbReference type="VEuPathDB" id="VectorBase:PPAPM1_012175"/>
<dbReference type="EnsemblMetazoa" id="PPAI001577-RA">
    <property type="protein sequence ID" value="PPAI001577-PA"/>
    <property type="gene ID" value="PPAI001577"/>
</dbReference>
<sequence>GAGKISDSYLSFGSASIFLPLTVVPLGAKRVLDVEDLFLKFDKKLRNGVKEQFETMWEDSNISQCLSALECLREEAPDKSAVQWRPSGKTPREQLIPYIVKTLQKKCSYLDRQNIYQEKLFDEYVPRVMEIREKIGQIVTTRKIHLELMEVHRKQLEAEKDRNSLFDEGEKILDLIRE</sequence>
<dbReference type="Proteomes" id="UP000092462">
    <property type="component" value="Unassembled WGS sequence"/>
</dbReference>
<organism evidence="1 2">
    <name type="scientific">Phlebotomus papatasi</name>
    <name type="common">Sandfly</name>
    <dbReference type="NCBI Taxonomy" id="29031"/>
    <lineage>
        <taxon>Eukaryota</taxon>
        <taxon>Metazoa</taxon>
        <taxon>Ecdysozoa</taxon>
        <taxon>Arthropoda</taxon>
        <taxon>Hexapoda</taxon>
        <taxon>Insecta</taxon>
        <taxon>Pterygota</taxon>
        <taxon>Neoptera</taxon>
        <taxon>Endopterygota</taxon>
        <taxon>Diptera</taxon>
        <taxon>Nematocera</taxon>
        <taxon>Psychodoidea</taxon>
        <taxon>Psychodidae</taxon>
        <taxon>Phlebotomus</taxon>
        <taxon>Phlebotomus</taxon>
    </lineage>
</organism>
<accession>A0A1B0D2K4</accession>
<protein>
    <submittedName>
        <fullName evidence="1">Uncharacterized protein</fullName>
    </submittedName>
</protein>
<dbReference type="VEuPathDB" id="VectorBase:PPAI001577"/>
<name>A0A1B0D2K4_PHLPP</name>
<proteinExistence type="predicted"/>
<dbReference type="AlphaFoldDB" id="A0A1B0D2K4"/>
<keyword evidence="2" id="KW-1185">Reference proteome</keyword>